<dbReference type="EMBL" id="JANPWB010000012">
    <property type="protein sequence ID" value="KAJ1119007.1"/>
    <property type="molecule type" value="Genomic_DNA"/>
</dbReference>
<sequence>MLQVGKHLRYGAPSRTAELPLKSDMNQGLVHPWKRSRRASKKLLLRERQGNSASQEGWTCAKEGNTACQANKAAVPCGTSKELICLGHVLLLSLETSIPRPRLTARLPGLSSGGGGSAGVVFSLCQSTGVCCLQRLADMHPFP</sequence>
<evidence type="ECO:0000313" key="2">
    <source>
        <dbReference type="Proteomes" id="UP001066276"/>
    </source>
</evidence>
<comment type="caution">
    <text evidence="1">The sequence shown here is derived from an EMBL/GenBank/DDBJ whole genome shotgun (WGS) entry which is preliminary data.</text>
</comment>
<accession>A0AAV7NSI0</accession>
<name>A0AAV7NSI0_PLEWA</name>
<dbReference type="Proteomes" id="UP001066276">
    <property type="component" value="Chromosome 8"/>
</dbReference>
<gene>
    <name evidence="1" type="ORF">NDU88_007193</name>
</gene>
<dbReference type="AlphaFoldDB" id="A0AAV7NSI0"/>
<evidence type="ECO:0000313" key="1">
    <source>
        <dbReference type="EMBL" id="KAJ1119007.1"/>
    </source>
</evidence>
<organism evidence="1 2">
    <name type="scientific">Pleurodeles waltl</name>
    <name type="common">Iberian ribbed newt</name>
    <dbReference type="NCBI Taxonomy" id="8319"/>
    <lineage>
        <taxon>Eukaryota</taxon>
        <taxon>Metazoa</taxon>
        <taxon>Chordata</taxon>
        <taxon>Craniata</taxon>
        <taxon>Vertebrata</taxon>
        <taxon>Euteleostomi</taxon>
        <taxon>Amphibia</taxon>
        <taxon>Batrachia</taxon>
        <taxon>Caudata</taxon>
        <taxon>Salamandroidea</taxon>
        <taxon>Salamandridae</taxon>
        <taxon>Pleurodelinae</taxon>
        <taxon>Pleurodeles</taxon>
    </lineage>
</organism>
<reference evidence="1" key="1">
    <citation type="journal article" date="2022" name="bioRxiv">
        <title>Sequencing and chromosome-scale assembly of the giantPleurodeles waltlgenome.</title>
        <authorList>
            <person name="Brown T."/>
            <person name="Elewa A."/>
            <person name="Iarovenko S."/>
            <person name="Subramanian E."/>
            <person name="Araus A.J."/>
            <person name="Petzold A."/>
            <person name="Susuki M."/>
            <person name="Suzuki K.-i.T."/>
            <person name="Hayashi T."/>
            <person name="Toyoda A."/>
            <person name="Oliveira C."/>
            <person name="Osipova E."/>
            <person name="Leigh N.D."/>
            <person name="Simon A."/>
            <person name="Yun M.H."/>
        </authorList>
    </citation>
    <scope>NUCLEOTIDE SEQUENCE</scope>
    <source>
        <strain evidence="1">20211129_DDA</strain>
        <tissue evidence="1">Liver</tissue>
    </source>
</reference>
<keyword evidence="2" id="KW-1185">Reference proteome</keyword>
<proteinExistence type="predicted"/>
<protein>
    <submittedName>
        <fullName evidence="1">Uncharacterized protein</fullName>
    </submittedName>
</protein>